<reference evidence="1 2" key="1">
    <citation type="submission" date="2019-01" db="EMBL/GenBank/DDBJ databases">
        <title>Zoogloea oleivorans genome sequencing and assembly.</title>
        <authorList>
            <person name="Tancsics A."/>
            <person name="Farkas M."/>
            <person name="Kriszt B."/>
            <person name="Maroti G."/>
            <person name="Horvath B."/>
        </authorList>
    </citation>
    <scope>NUCLEOTIDE SEQUENCE [LARGE SCALE GENOMIC DNA]</scope>
    <source>
        <strain evidence="1 2">Buc</strain>
    </source>
</reference>
<sequence length="263" mass="30342">MRYFPSGPIYEYRWKLLELALAHVKADAGEFRLEPYAEEVTQNRGMLLLQSGAIDVIALGTNDERESRMRPIKIDILRGIVGFRLFVIRAADQGRIAQMDERSLRKQLTFGLNSQWADLPIMRANGFSVITSSTYENLFEMLSAARFDAFPRGLNEARRELDERKQIYPKLAIEQSKALYFPYPIYFWVHKDNVALAKTIERGLQLSLADGSFRKLFESYHAIEIATIRKEKRQVILLDNPVLPAGTAKPETSWWWPDAASRR</sequence>
<dbReference type="SUPFAM" id="SSF53850">
    <property type="entry name" value="Periplasmic binding protein-like II"/>
    <property type="match status" value="1"/>
</dbReference>
<keyword evidence="2" id="KW-1185">Reference proteome</keyword>
<gene>
    <name evidence="1" type="ORF">ETQ85_18950</name>
</gene>
<evidence type="ECO:0000313" key="1">
    <source>
        <dbReference type="EMBL" id="TYC54468.1"/>
    </source>
</evidence>
<organism evidence="1 2">
    <name type="scientific">Zoogloea oleivorans</name>
    <dbReference type="NCBI Taxonomy" id="1552750"/>
    <lineage>
        <taxon>Bacteria</taxon>
        <taxon>Pseudomonadati</taxon>
        <taxon>Pseudomonadota</taxon>
        <taxon>Betaproteobacteria</taxon>
        <taxon>Rhodocyclales</taxon>
        <taxon>Zoogloeaceae</taxon>
        <taxon>Zoogloea</taxon>
    </lineage>
</organism>
<dbReference type="OrthoDB" id="547680at2"/>
<dbReference type="EMBL" id="SDKK01000020">
    <property type="protein sequence ID" value="TYC54468.1"/>
    <property type="molecule type" value="Genomic_DNA"/>
</dbReference>
<evidence type="ECO:0000313" key="2">
    <source>
        <dbReference type="Proteomes" id="UP000389128"/>
    </source>
</evidence>
<proteinExistence type="predicted"/>
<dbReference type="AlphaFoldDB" id="A0A6C2CKP5"/>
<dbReference type="Proteomes" id="UP000389128">
    <property type="component" value="Unassembled WGS sequence"/>
</dbReference>
<evidence type="ECO:0008006" key="3">
    <source>
        <dbReference type="Google" id="ProtNLM"/>
    </source>
</evidence>
<name>A0A6C2CKP5_9RHOO</name>
<dbReference type="Gene3D" id="3.40.190.10">
    <property type="entry name" value="Periplasmic binding protein-like II"/>
    <property type="match status" value="2"/>
</dbReference>
<accession>A0A6C2CKP5</accession>
<comment type="caution">
    <text evidence="1">The sequence shown here is derived from an EMBL/GenBank/DDBJ whole genome shotgun (WGS) entry which is preliminary data.</text>
</comment>
<protein>
    <recommendedName>
        <fullName evidence="3">Transporter substrate-binding domain-containing protein</fullName>
    </recommendedName>
</protein>